<dbReference type="PRINTS" id="PR00245">
    <property type="entry name" value="OLFACTORYR"/>
</dbReference>
<dbReference type="InterPro" id="IPR000276">
    <property type="entry name" value="GPCR_Rhodpsn"/>
</dbReference>
<feature type="domain" description="G-protein coupled receptors family 1 profile" evidence="16">
    <location>
        <begin position="69"/>
        <end position="318"/>
    </location>
</feature>
<feature type="transmembrane region" description="Helical" evidence="14">
    <location>
        <begin position="169"/>
        <end position="189"/>
    </location>
</feature>
<keyword evidence="7 13" id="KW-0297">G-protein coupled receptor</keyword>
<dbReference type="FunFam" id="1.20.1070.10:FF:000010">
    <property type="entry name" value="Olfactory receptor"/>
    <property type="match status" value="1"/>
</dbReference>
<dbReference type="PANTHER" id="PTHR24242:SF253">
    <property type="entry name" value="OLFACTORY RECEPTOR-RELATED"/>
    <property type="match status" value="1"/>
</dbReference>
<dbReference type="AlphaFoldDB" id="A0AAV6YSR2"/>
<evidence type="ECO:0000256" key="13">
    <source>
        <dbReference type="RuleBase" id="RU000688"/>
    </source>
</evidence>
<feature type="compositionally biased region" description="Basic and acidic residues" evidence="15">
    <location>
        <begin position="1"/>
        <end position="14"/>
    </location>
</feature>
<feature type="transmembrane region" description="Helical" evidence="14">
    <location>
        <begin position="221"/>
        <end position="254"/>
    </location>
</feature>
<feature type="transmembrane region" description="Helical" evidence="14">
    <location>
        <begin position="266"/>
        <end position="289"/>
    </location>
</feature>
<evidence type="ECO:0000256" key="7">
    <source>
        <dbReference type="ARBA" id="ARBA00023040"/>
    </source>
</evidence>
<dbReference type="EMBL" id="WNYA01010503">
    <property type="protein sequence ID" value="KAG8540424.1"/>
    <property type="molecule type" value="Genomic_DNA"/>
</dbReference>
<gene>
    <name evidence="17" type="ORF">GDO81_019329</name>
</gene>
<keyword evidence="5 14" id="KW-0552">Olfaction</keyword>
<feature type="region of interest" description="Disordered" evidence="15">
    <location>
        <begin position="1"/>
        <end position="28"/>
    </location>
</feature>
<proteinExistence type="inferred from homology"/>
<dbReference type="Pfam" id="PF13853">
    <property type="entry name" value="7tm_4"/>
    <property type="match status" value="1"/>
</dbReference>
<feature type="transmembrane region" description="Helical" evidence="14">
    <location>
        <begin position="53"/>
        <end position="77"/>
    </location>
</feature>
<evidence type="ECO:0000256" key="10">
    <source>
        <dbReference type="ARBA" id="ARBA00023170"/>
    </source>
</evidence>
<protein>
    <recommendedName>
        <fullName evidence="14">Olfactory receptor</fullName>
    </recommendedName>
</protein>
<dbReference type="InterPro" id="IPR050939">
    <property type="entry name" value="Olfactory_GPCR1"/>
</dbReference>
<dbReference type="GO" id="GO:0004984">
    <property type="term" value="F:olfactory receptor activity"/>
    <property type="evidence" value="ECO:0007669"/>
    <property type="project" value="InterPro"/>
</dbReference>
<dbReference type="Gene3D" id="1.20.1070.10">
    <property type="entry name" value="Rhodopsin 7-helix transmembrane proteins"/>
    <property type="match status" value="1"/>
</dbReference>
<evidence type="ECO:0000256" key="11">
    <source>
        <dbReference type="ARBA" id="ARBA00023180"/>
    </source>
</evidence>
<dbReference type="SUPFAM" id="SSF81321">
    <property type="entry name" value="Family A G protein-coupled receptor-like"/>
    <property type="match status" value="1"/>
</dbReference>
<evidence type="ECO:0000256" key="8">
    <source>
        <dbReference type="ARBA" id="ARBA00023136"/>
    </source>
</evidence>
<accession>A0AAV6YSR2</accession>
<keyword evidence="6 14" id="KW-1133">Transmembrane helix</keyword>
<dbReference type="Proteomes" id="UP000824782">
    <property type="component" value="Unassembled WGS sequence"/>
</dbReference>
<feature type="transmembrane region" description="Helical" evidence="14">
    <location>
        <begin position="89"/>
        <end position="114"/>
    </location>
</feature>
<comment type="similarity">
    <text evidence="13">Belongs to the G-protein coupled receptor 1 family.</text>
</comment>
<evidence type="ECO:0000313" key="17">
    <source>
        <dbReference type="EMBL" id="KAG8540424.1"/>
    </source>
</evidence>
<keyword evidence="8 14" id="KW-0472">Membrane</keyword>
<dbReference type="PROSITE" id="PS50262">
    <property type="entry name" value="G_PROTEIN_RECEP_F1_2"/>
    <property type="match status" value="1"/>
</dbReference>
<dbReference type="GO" id="GO:0004930">
    <property type="term" value="F:G protein-coupled receptor activity"/>
    <property type="evidence" value="ECO:0007669"/>
    <property type="project" value="UniProtKB-KW"/>
</dbReference>
<keyword evidence="3 14" id="KW-0716">Sensory transduction</keyword>
<keyword evidence="10 13" id="KW-0675">Receptor</keyword>
<dbReference type="PRINTS" id="PR00237">
    <property type="entry name" value="GPCRRHODOPSN"/>
</dbReference>
<evidence type="ECO:0000256" key="5">
    <source>
        <dbReference type="ARBA" id="ARBA00022725"/>
    </source>
</evidence>
<evidence type="ECO:0000256" key="14">
    <source>
        <dbReference type="RuleBase" id="RU363047"/>
    </source>
</evidence>
<evidence type="ECO:0000256" key="2">
    <source>
        <dbReference type="ARBA" id="ARBA00022475"/>
    </source>
</evidence>
<evidence type="ECO:0000256" key="4">
    <source>
        <dbReference type="ARBA" id="ARBA00022692"/>
    </source>
</evidence>
<evidence type="ECO:0000256" key="3">
    <source>
        <dbReference type="ARBA" id="ARBA00022606"/>
    </source>
</evidence>
<dbReference type="PROSITE" id="PS00237">
    <property type="entry name" value="G_PROTEIN_RECEP_F1_1"/>
    <property type="match status" value="1"/>
</dbReference>
<dbReference type="InterPro" id="IPR017452">
    <property type="entry name" value="GPCR_Rhodpsn_7TM"/>
</dbReference>
<dbReference type="GO" id="GO:0005886">
    <property type="term" value="C:plasma membrane"/>
    <property type="evidence" value="ECO:0007669"/>
    <property type="project" value="UniProtKB-SubCell"/>
</dbReference>
<evidence type="ECO:0000256" key="12">
    <source>
        <dbReference type="ARBA" id="ARBA00023224"/>
    </source>
</evidence>
<keyword evidence="2 14" id="KW-1003">Cell membrane</keyword>
<reference evidence="17" key="1">
    <citation type="thesis" date="2020" institute="ProQuest LLC" country="789 East Eisenhower Parkway, Ann Arbor, MI, USA">
        <title>Comparative Genomics and Chromosome Evolution.</title>
        <authorList>
            <person name="Mudd A.B."/>
        </authorList>
    </citation>
    <scope>NUCLEOTIDE SEQUENCE</scope>
    <source>
        <strain evidence="17">237g6f4</strain>
        <tissue evidence="17">Blood</tissue>
    </source>
</reference>
<evidence type="ECO:0000313" key="18">
    <source>
        <dbReference type="Proteomes" id="UP000824782"/>
    </source>
</evidence>
<comment type="caution">
    <text evidence="17">The sequence shown here is derived from an EMBL/GenBank/DDBJ whole genome shotgun (WGS) entry which is preliminary data.</text>
</comment>
<evidence type="ECO:0000256" key="15">
    <source>
        <dbReference type="SAM" id="MobiDB-lite"/>
    </source>
</evidence>
<keyword evidence="9" id="KW-1015">Disulfide bond</keyword>
<evidence type="ECO:0000256" key="6">
    <source>
        <dbReference type="ARBA" id="ARBA00022989"/>
    </source>
</evidence>
<keyword evidence="18" id="KW-1185">Reference proteome</keyword>
<evidence type="ECO:0000256" key="9">
    <source>
        <dbReference type="ARBA" id="ARBA00023157"/>
    </source>
</evidence>
<sequence>MQDIWGHDLGELDRTSSSSDSPDRGSQQDRVNNLTAVTEFFLVGFQVSHGIRIFLFCLLLVIYFGTICGNLLIITLVSTSRNLHTPMYFFISQLSIGDLLVITDIVPNMLHILLKNGTTITFIGCISQLYFLCGPEVFECFLLTVMSYDRYVAICKPLHYNSIMTHAHCVKLSITCWLLESSIILIYIIKISKIIFCGPNIIDHVFCDVVPLLELACSDTFSIHVVIFLLSVPIVFIPITIIVISYMNIIIAVLRIPSSTGRQKAFSTCSSHLIVVSIFYFSLFSVYVVPTKGQTLTMSKILSLLYTVFTPLINPIIYSLRNTDIKKALQKVLHKKIQKLRQSPVP</sequence>
<keyword evidence="4 13" id="KW-0812">Transmembrane</keyword>
<keyword evidence="12 13" id="KW-0807">Transducer</keyword>
<comment type="subcellular location">
    <subcellularLocation>
        <location evidence="1 14">Cell membrane</location>
        <topology evidence="1 14">Multi-pass membrane protein</topology>
    </subcellularLocation>
</comment>
<feature type="transmembrane region" description="Helical" evidence="14">
    <location>
        <begin position="120"/>
        <end position="148"/>
    </location>
</feature>
<dbReference type="PANTHER" id="PTHR24242">
    <property type="entry name" value="G-PROTEIN COUPLED RECEPTOR"/>
    <property type="match status" value="1"/>
</dbReference>
<dbReference type="InterPro" id="IPR000725">
    <property type="entry name" value="Olfact_rcpt"/>
</dbReference>
<evidence type="ECO:0000256" key="1">
    <source>
        <dbReference type="ARBA" id="ARBA00004651"/>
    </source>
</evidence>
<feature type="transmembrane region" description="Helical" evidence="14">
    <location>
        <begin position="301"/>
        <end position="320"/>
    </location>
</feature>
<organism evidence="17 18">
    <name type="scientific">Engystomops pustulosus</name>
    <name type="common">Tungara frog</name>
    <name type="synonym">Physalaemus pustulosus</name>
    <dbReference type="NCBI Taxonomy" id="76066"/>
    <lineage>
        <taxon>Eukaryota</taxon>
        <taxon>Metazoa</taxon>
        <taxon>Chordata</taxon>
        <taxon>Craniata</taxon>
        <taxon>Vertebrata</taxon>
        <taxon>Euteleostomi</taxon>
        <taxon>Amphibia</taxon>
        <taxon>Batrachia</taxon>
        <taxon>Anura</taxon>
        <taxon>Neobatrachia</taxon>
        <taxon>Hyloidea</taxon>
        <taxon>Leptodactylidae</taxon>
        <taxon>Leiuperinae</taxon>
        <taxon>Engystomops</taxon>
    </lineage>
</organism>
<keyword evidence="11" id="KW-0325">Glycoprotein</keyword>
<name>A0AAV6YSR2_ENGPU</name>
<evidence type="ECO:0000259" key="16">
    <source>
        <dbReference type="PROSITE" id="PS50262"/>
    </source>
</evidence>